<dbReference type="InterPro" id="IPR009052">
    <property type="entry name" value="DNA_pol_III_theta_bac"/>
</dbReference>
<dbReference type="STRING" id="568768.GCA_000406125_00958"/>
<evidence type="ECO:0000256" key="1">
    <source>
        <dbReference type="SAM" id="MobiDB-lite"/>
    </source>
</evidence>
<feature type="region of interest" description="Disordered" evidence="1">
    <location>
        <begin position="62"/>
        <end position="84"/>
    </location>
</feature>
<dbReference type="OrthoDB" id="6506252at2"/>
<feature type="compositionally biased region" description="Basic and acidic residues" evidence="1">
    <location>
        <begin position="75"/>
        <end position="84"/>
    </location>
</feature>
<sequence>MYNIAEKTEDERNKINVDLAASGVAYRERLNIPVIPKDIEEKQPEYLKTYFRERLEHYRQVSKTLPKADSPEYASMRDDVPPSK</sequence>
<dbReference type="Proteomes" id="UP000320591">
    <property type="component" value="Chromosome"/>
</dbReference>
<accession>A0A5B8I9U9</accession>
<dbReference type="SUPFAM" id="SSF46575">
    <property type="entry name" value="DNA polymerase III theta subunit-like"/>
    <property type="match status" value="1"/>
</dbReference>
<dbReference type="EMBL" id="CP042220">
    <property type="protein sequence ID" value="QDX30943.1"/>
    <property type="molecule type" value="Genomic_DNA"/>
</dbReference>
<dbReference type="GO" id="GO:0003677">
    <property type="term" value="F:DNA binding"/>
    <property type="evidence" value="ECO:0007669"/>
    <property type="project" value="InterPro"/>
</dbReference>
<gene>
    <name evidence="2" type="ORF">Dpoa569_0002892</name>
</gene>
<keyword evidence="3" id="KW-1185">Reference proteome</keyword>
<proteinExistence type="predicted"/>
<reference evidence="2 3" key="1">
    <citation type="journal article" date="2019" name="Environ. Microbiol.">
        <title>The phytopathogenic nature of Dickeya aquatica 174/2 and the dynamic early evolution of Dickeya pathogenicity.</title>
        <authorList>
            <person name="Duprey A."/>
            <person name="Taib N."/>
            <person name="Leonard S."/>
            <person name="Garin T."/>
            <person name="Flandrois J.P."/>
            <person name="Nasser W."/>
            <person name="Brochier-Armanet C."/>
            <person name="Reverchon S."/>
        </authorList>
    </citation>
    <scope>NUCLEOTIDE SEQUENCE [LARGE SCALE GENOMIC DNA]</scope>
    <source>
        <strain evidence="2 3">NCPPB 569</strain>
    </source>
</reference>
<dbReference type="AlphaFoldDB" id="A0A5B8I9U9"/>
<name>A0A5B8I9U9_9GAMM</name>
<organism evidence="2 3">
    <name type="scientific">Dickeya poaceiphila</name>
    <dbReference type="NCBI Taxonomy" id="568768"/>
    <lineage>
        <taxon>Bacteria</taxon>
        <taxon>Pseudomonadati</taxon>
        <taxon>Pseudomonadota</taxon>
        <taxon>Gammaproteobacteria</taxon>
        <taxon>Enterobacterales</taxon>
        <taxon>Pectobacteriaceae</taxon>
        <taxon>Dickeya</taxon>
    </lineage>
</organism>
<evidence type="ECO:0000313" key="2">
    <source>
        <dbReference type="EMBL" id="QDX30943.1"/>
    </source>
</evidence>
<dbReference type="KEGG" id="dic:Dpoa569_0002892"/>
<dbReference type="RefSeq" id="WP_042869037.1">
    <property type="nucleotide sequence ID" value="NZ_CM001975.1"/>
</dbReference>
<dbReference type="InterPro" id="IPR036745">
    <property type="entry name" value="PolIII_theta_sf"/>
</dbReference>
<evidence type="ECO:0000313" key="3">
    <source>
        <dbReference type="Proteomes" id="UP000320591"/>
    </source>
</evidence>
<dbReference type="Gene3D" id="1.20.58.250">
    <property type="entry name" value="DNA polymerase III-theta"/>
    <property type="match status" value="1"/>
</dbReference>
<dbReference type="Pfam" id="PF06440">
    <property type="entry name" value="DNA_pol3_theta"/>
    <property type="match status" value="1"/>
</dbReference>
<dbReference type="GO" id="GO:0006260">
    <property type="term" value="P:DNA replication"/>
    <property type="evidence" value="ECO:0007669"/>
    <property type="project" value="InterPro"/>
</dbReference>
<dbReference type="GO" id="GO:0003887">
    <property type="term" value="F:DNA-directed DNA polymerase activity"/>
    <property type="evidence" value="ECO:0007669"/>
    <property type="project" value="InterPro"/>
</dbReference>
<protein>
    <submittedName>
        <fullName evidence="2">DNA polymerase III subunit theta</fullName>
    </submittedName>
</protein>